<dbReference type="PANTHER" id="PTHR45685:SF2">
    <property type="entry name" value="CHROMATIN-REMODELING ATPASE INO80"/>
    <property type="match status" value="1"/>
</dbReference>
<evidence type="ECO:0000256" key="8">
    <source>
        <dbReference type="ARBA" id="ARBA00023125"/>
    </source>
</evidence>
<dbReference type="GO" id="GO:0006338">
    <property type="term" value="P:chromatin remodeling"/>
    <property type="evidence" value="ECO:0007669"/>
    <property type="project" value="UniProtKB-UniRule"/>
</dbReference>
<comment type="similarity">
    <text evidence="2 11">Belongs to the SNF2/RAD54 helicase family.</text>
</comment>
<evidence type="ECO:0000256" key="13">
    <source>
        <dbReference type="SAM" id="MobiDB-lite"/>
    </source>
</evidence>
<evidence type="ECO:0000256" key="10">
    <source>
        <dbReference type="ARBA" id="ARBA00023242"/>
    </source>
</evidence>
<dbReference type="GO" id="GO:0031011">
    <property type="term" value="C:Ino80 complex"/>
    <property type="evidence" value="ECO:0007669"/>
    <property type="project" value="UniProtKB-UniRule"/>
</dbReference>
<comment type="subunit">
    <text evidence="11">Component of the INO80 chromatin-remodeling complex.</text>
</comment>
<dbReference type="SMART" id="SM00487">
    <property type="entry name" value="DEXDc"/>
    <property type="match status" value="1"/>
</dbReference>
<keyword evidence="6 11" id="KW-0378">Hydrolase</keyword>
<feature type="compositionally biased region" description="Polar residues" evidence="13">
    <location>
        <begin position="1451"/>
        <end position="1460"/>
    </location>
</feature>
<evidence type="ECO:0000256" key="7">
    <source>
        <dbReference type="ARBA" id="ARBA00022840"/>
    </source>
</evidence>
<dbReference type="SMART" id="SM00490">
    <property type="entry name" value="HELICc"/>
    <property type="match status" value="1"/>
</dbReference>
<gene>
    <name evidence="17" type="ORF">SNE40_009241</name>
</gene>
<dbReference type="Gene3D" id="3.40.50.10810">
    <property type="entry name" value="Tandem AAA-ATPase domain"/>
    <property type="match status" value="1"/>
</dbReference>
<name>A0AAN8JP77_PATCE</name>
<keyword evidence="7 11" id="KW-0067">ATP-binding</keyword>
<evidence type="ECO:0000259" key="15">
    <source>
        <dbReference type="PROSITE" id="PS51194"/>
    </source>
</evidence>
<dbReference type="InterPro" id="IPR000330">
    <property type="entry name" value="SNF2_N"/>
</dbReference>
<dbReference type="Pfam" id="PF13892">
    <property type="entry name" value="DBINO"/>
    <property type="match status" value="1"/>
</dbReference>
<dbReference type="FunFam" id="3.40.50.10810:FF:000006">
    <property type="entry name" value="Putative DNA helicase INO80"/>
    <property type="match status" value="1"/>
</dbReference>
<dbReference type="PROSITE" id="PS51194">
    <property type="entry name" value="HELICASE_CTER"/>
    <property type="match status" value="1"/>
</dbReference>
<dbReference type="InterPro" id="IPR001650">
    <property type="entry name" value="Helicase_C-like"/>
</dbReference>
<evidence type="ECO:0000313" key="18">
    <source>
        <dbReference type="Proteomes" id="UP001347796"/>
    </source>
</evidence>
<dbReference type="InterPro" id="IPR050520">
    <property type="entry name" value="INO80/SWR1_helicase"/>
</dbReference>
<feature type="coiled-coil region" evidence="12">
    <location>
        <begin position="176"/>
        <end position="203"/>
    </location>
</feature>
<dbReference type="GO" id="GO:0003677">
    <property type="term" value="F:DNA binding"/>
    <property type="evidence" value="ECO:0007669"/>
    <property type="project" value="UniProtKB-UniRule"/>
</dbReference>
<evidence type="ECO:0000256" key="1">
    <source>
        <dbReference type="ARBA" id="ARBA00004123"/>
    </source>
</evidence>
<evidence type="ECO:0000259" key="16">
    <source>
        <dbReference type="PROSITE" id="PS51413"/>
    </source>
</evidence>
<comment type="subcellular location">
    <subcellularLocation>
        <location evidence="1 11">Nucleus</location>
    </subcellularLocation>
</comment>
<dbReference type="GO" id="GO:0006281">
    <property type="term" value="P:DNA repair"/>
    <property type="evidence" value="ECO:0007669"/>
    <property type="project" value="UniProtKB-UniRule"/>
</dbReference>
<dbReference type="InterPro" id="IPR049730">
    <property type="entry name" value="SNF2/RAD54-like_C"/>
</dbReference>
<comment type="caution">
    <text evidence="17">The sequence shown here is derived from an EMBL/GenBank/DDBJ whole genome shotgun (WGS) entry which is preliminary data.</text>
</comment>
<feature type="domain" description="DBINO" evidence="16">
    <location>
        <begin position="250"/>
        <end position="375"/>
    </location>
</feature>
<keyword evidence="18" id="KW-1185">Reference proteome</keyword>
<dbReference type="InterPro" id="IPR027417">
    <property type="entry name" value="P-loop_NTPase"/>
</dbReference>
<feature type="region of interest" description="Disordered" evidence="13">
    <location>
        <begin position="965"/>
        <end position="991"/>
    </location>
</feature>
<dbReference type="Gene3D" id="3.40.50.300">
    <property type="entry name" value="P-loop containing nucleotide triphosphate hydrolases"/>
    <property type="match status" value="2"/>
</dbReference>
<protein>
    <recommendedName>
        <fullName evidence="3 11">Chromatin-remodeling ATPase INO80</fullName>
        <ecNumber evidence="11">3.6.4.-</ecNumber>
    </recommendedName>
</protein>
<dbReference type="InterPro" id="IPR014001">
    <property type="entry name" value="Helicase_ATP-bd"/>
</dbReference>
<evidence type="ECO:0000256" key="4">
    <source>
        <dbReference type="ARBA" id="ARBA00022741"/>
    </source>
</evidence>
<keyword evidence="10" id="KW-0539">Nucleus</keyword>
<comment type="function">
    <text evidence="11">ATPase component of the INO80 complex which remodels chromatin by shifting nucleosomes and is involved in DNA repair.</text>
</comment>
<feature type="domain" description="Helicase C-terminal" evidence="15">
    <location>
        <begin position="1117"/>
        <end position="1272"/>
    </location>
</feature>
<dbReference type="SUPFAM" id="SSF52540">
    <property type="entry name" value="P-loop containing nucleoside triphosphate hydrolases"/>
    <property type="match status" value="2"/>
</dbReference>
<dbReference type="EMBL" id="JAZGQO010000007">
    <property type="protein sequence ID" value="KAK6181381.1"/>
    <property type="molecule type" value="Genomic_DNA"/>
</dbReference>
<evidence type="ECO:0000256" key="2">
    <source>
        <dbReference type="ARBA" id="ARBA00007025"/>
    </source>
</evidence>
<feature type="compositionally biased region" description="Basic residues" evidence="13">
    <location>
        <begin position="1307"/>
        <end position="1319"/>
    </location>
</feature>
<comment type="catalytic activity">
    <reaction evidence="11">
        <text>ATP + H2O = ADP + phosphate + H(+)</text>
        <dbReference type="Rhea" id="RHEA:13065"/>
        <dbReference type="ChEBI" id="CHEBI:15377"/>
        <dbReference type="ChEBI" id="CHEBI:15378"/>
        <dbReference type="ChEBI" id="CHEBI:30616"/>
        <dbReference type="ChEBI" id="CHEBI:43474"/>
        <dbReference type="ChEBI" id="CHEBI:456216"/>
    </reaction>
</comment>
<dbReference type="Pfam" id="PF00176">
    <property type="entry name" value="SNF2-rel_dom"/>
    <property type="match status" value="1"/>
</dbReference>
<dbReference type="Pfam" id="PF00271">
    <property type="entry name" value="Helicase_C"/>
    <property type="match status" value="1"/>
</dbReference>
<dbReference type="PROSITE" id="PS51413">
    <property type="entry name" value="DBINO"/>
    <property type="match status" value="1"/>
</dbReference>
<dbReference type="PANTHER" id="PTHR45685">
    <property type="entry name" value="HELICASE SRCAP-RELATED"/>
    <property type="match status" value="1"/>
</dbReference>
<evidence type="ECO:0000313" key="17">
    <source>
        <dbReference type="EMBL" id="KAK6181381.1"/>
    </source>
</evidence>
<proteinExistence type="inferred from homology"/>
<evidence type="ECO:0000256" key="6">
    <source>
        <dbReference type="ARBA" id="ARBA00022801"/>
    </source>
</evidence>
<dbReference type="InterPro" id="IPR038718">
    <property type="entry name" value="SNF2-like_sf"/>
</dbReference>
<evidence type="ECO:0000256" key="12">
    <source>
        <dbReference type="SAM" id="Coils"/>
    </source>
</evidence>
<dbReference type="FunFam" id="3.40.50.300:FF:001304">
    <property type="entry name" value="DNA helicase INO80"/>
    <property type="match status" value="1"/>
</dbReference>
<organism evidence="17 18">
    <name type="scientific">Patella caerulea</name>
    <name type="common">Rayed Mediterranean limpet</name>
    <dbReference type="NCBI Taxonomy" id="87958"/>
    <lineage>
        <taxon>Eukaryota</taxon>
        <taxon>Metazoa</taxon>
        <taxon>Spiralia</taxon>
        <taxon>Lophotrochozoa</taxon>
        <taxon>Mollusca</taxon>
        <taxon>Gastropoda</taxon>
        <taxon>Patellogastropoda</taxon>
        <taxon>Patelloidea</taxon>
        <taxon>Patellidae</taxon>
        <taxon>Patella</taxon>
    </lineage>
</organism>
<feature type="region of interest" description="Disordered" evidence="13">
    <location>
        <begin position="1379"/>
        <end position="1427"/>
    </location>
</feature>
<dbReference type="PROSITE" id="PS51192">
    <property type="entry name" value="HELICASE_ATP_BIND_1"/>
    <property type="match status" value="1"/>
</dbReference>
<evidence type="ECO:0000256" key="5">
    <source>
        <dbReference type="ARBA" id="ARBA00022763"/>
    </source>
</evidence>
<keyword evidence="4" id="KW-0547">Nucleotide-binding</keyword>
<keyword evidence="12" id="KW-0175">Coiled coil</keyword>
<feature type="region of interest" description="Disordered" evidence="13">
    <location>
        <begin position="1451"/>
        <end position="1474"/>
    </location>
</feature>
<evidence type="ECO:0000256" key="3">
    <source>
        <dbReference type="ARBA" id="ARBA00019805"/>
    </source>
</evidence>
<keyword evidence="8 11" id="KW-0238">DNA-binding</keyword>
<evidence type="ECO:0000256" key="9">
    <source>
        <dbReference type="ARBA" id="ARBA00023204"/>
    </source>
</evidence>
<dbReference type="GO" id="GO:0005524">
    <property type="term" value="F:ATP binding"/>
    <property type="evidence" value="ECO:0007669"/>
    <property type="project" value="UniProtKB-UniRule"/>
</dbReference>
<dbReference type="GO" id="GO:0042393">
    <property type="term" value="F:histone binding"/>
    <property type="evidence" value="ECO:0007669"/>
    <property type="project" value="TreeGrafter"/>
</dbReference>
<accession>A0AAN8JP77</accession>
<evidence type="ECO:0000256" key="11">
    <source>
        <dbReference type="RuleBase" id="RU368001"/>
    </source>
</evidence>
<keyword evidence="5 11" id="KW-0227">DNA damage</keyword>
<dbReference type="EC" id="3.6.4.-" evidence="11"/>
<sequence>MSTVTNLEHNYGQQLAEPAHIQRLEHALYLEPLLGYVEKIITEPIAESDFTDTETEDYLKPCVKDDEENKILNGITITKAERKADKTRLFNFGKVKKSRRWLKNILLSDSSSDEDEERPITNEDLQMMIKVHKYEKKHQLHFYQDPELHQYQYYSTGLLSNHDKYPEHSKAFGGPKKKISKEQKKLERKVKAKLKKLKREKKIENGDQEECDEIDPEVLKAIIEHHQRAGKSGKPKKLTPEQADVKRKKIWMSIVKKEIPKVQKQRASARKEMLNNAKKLATQCMKDSRRAALHSQKTTKEIPSRARRLTREMLIYWKRFDKVEKEHRKRAEKEALEQRKLDMELREAKRQQRKLNFLITQTELFAHFVARKITGESDAAKEKILHRLDEESCIEKTEKRVSGGMLYDIEDDDYDSAEIRRLVCKNAEGAYKTHETKRHEFDRATGLFAGSSLANPAISTDAEKPQPSIFIGKLKGYQLKGMNWLANLYNQGINGILADEMGLGKTVQTIAFLAHLAEAQGIWGPFLIIAPASTLHNWQQECQRFLPKFKVVPYWGNAQDRKILRKFWDQKCLHTAEASFHVVITSYQLVIQDVKYFQRIKWQYMVLDEAQALKSSTSVRWKILLGFNCRNRLLLTGTPIQNSMAELWALLHFIMPTMFDSHDEFNEWFSKDIESHIEKQSGIDENQLSRLHMILKPFMLRRVKKDVENELSDKIEILVYCPLTRRQKMLYQGIKNKISIEDLLHTAMDNNTQAQSTTSSLMNLVMQFRKVCNHPDLFERHEPKSPFFMKMEPYYVPKHIYRCGILEHALPSKAKIIYNLLYIHSPHHVHSSLTSQTNGHVNSAFSFLRFIDMSPAEMYSYMFGGLLVRWLGLFLWLKMAYRIHHDIVWREDSHSPSSKKCFLLNPIQVTYFPNVAESQILKKMVFINPCSSFRAHDEHILHYIPETIAHRQVRLKNKRDHMAATRQLMSPPKSPTKSLSHSPKKGGHPATPVEEISLPLHHHRLRPERYFTLQPTDYPPFLYNCIPKVQAASSSWWCEDRSAAWQIMKANLCGTLDGRNSLWYGTPEIREQVKWSNYYFTYPTLGGIHSVKPKHGWSGIFIPDKESLVTDAGKLFVLDSLLQKLKREGHRVLIYSQMTRMIDLLEEYMWHRKHTYMRLDGSSKISERRDMVADFQTKADIFAFLLSTRAGGLGINLTAADTVIFYDSDWNPTVDQQAMDRAHRLGQTKQVTVYRLICKGTIEERIVQRAKEKSEIQRMVISGGNFKPDTLKPKEVVSLLIDDDEMEHKLKVRQTEKKIKRTYKDDRKRKREYKKREGKKSKLEENNVTVPAIDNESVASVDSISIPASPQSVMSVGSELTPSVISTAVLDDSSNDGGLVIVDDAHSSYSPVSTPTPTPKKGRGRGRPKGSGVGRKPRGRGGKKAMSAAEIAGAQAGLTAAYAAYGYNFTGTSTSNSPRASGSLPPSGRTTPTV</sequence>
<feature type="region of interest" description="Disordered" evidence="13">
    <location>
        <begin position="1301"/>
        <end position="1326"/>
    </location>
</feature>
<dbReference type="CDD" id="cd18793">
    <property type="entry name" value="SF2_C_SNF"/>
    <property type="match status" value="1"/>
</dbReference>
<dbReference type="InterPro" id="IPR020838">
    <property type="entry name" value="DBINO"/>
</dbReference>
<comment type="domain">
    <text evidence="11">The DBINO region is involved in binding to DNA.</text>
</comment>
<feature type="domain" description="Helicase ATP-binding" evidence="14">
    <location>
        <begin position="486"/>
        <end position="657"/>
    </location>
</feature>
<keyword evidence="9 11" id="KW-0234">DNA repair</keyword>
<evidence type="ECO:0000259" key="14">
    <source>
        <dbReference type="PROSITE" id="PS51192"/>
    </source>
</evidence>
<dbReference type="GO" id="GO:0016887">
    <property type="term" value="F:ATP hydrolysis activity"/>
    <property type="evidence" value="ECO:0007669"/>
    <property type="project" value="TreeGrafter"/>
</dbReference>
<reference evidence="17 18" key="1">
    <citation type="submission" date="2024-01" db="EMBL/GenBank/DDBJ databases">
        <title>The genome of the rayed Mediterranean limpet Patella caerulea (Linnaeus, 1758).</title>
        <authorList>
            <person name="Anh-Thu Weber A."/>
            <person name="Halstead-Nussloch G."/>
        </authorList>
    </citation>
    <scope>NUCLEOTIDE SEQUENCE [LARGE SCALE GENOMIC DNA]</scope>
    <source>
        <strain evidence="17">AATW-2023a</strain>
        <tissue evidence="17">Whole specimen</tissue>
    </source>
</reference>
<dbReference type="Proteomes" id="UP001347796">
    <property type="component" value="Unassembled WGS sequence"/>
</dbReference>